<evidence type="ECO:0008006" key="4">
    <source>
        <dbReference type="Google" id="ProtNLM"/>
    </source>
</evidence>
<comment type="caution">
    <text evidence="2">The sequence shown here is derived from an EMBL/GenBank/DDBJ whole genome shotgun (WGS) entry which is preliminary data.</text>
</comment>
<gene>
    <name evidence="2" type="ORF">ACFSXZ_39785</name>
</gene>
<keyword evidence="1" id="KW-1133">Transmembrane helix</keyword>
<evidence type="ECO:0000313" key="3">
    <source>
        <dbReference type="Proteomes" id="UP001597417"/>
    </source>
</evidence>
<dbReference type="RefSeq" id="WP_378271574.1">
    <property type="nucleotide sequence ID" value="NZ_JBHUKR010000029.1"/>
</dbReference>
<dbReference type="EMBL" id="JBHUKR010000029">
    <property type="protein sequence ID" value="MFD2422483.1"/>
    <property type="molecule type" value="Genomic_DNA"/>
</dbReference>
<name>A0ABW5G593_9PSEU</name>
<keyword evidence="1" id="KW-0812">Transmembrane</keyword>
<proteinExistence type="predicted"/>
<evidence type="ECO:0000313" key="2">
    <source>
        <dbReference type="EMBL" id="MFD2422483.1"/>
    </source>
</evidence>
<dbReference type="Proteomes" id="UP001597417">
    <property type="component" value="Unassembled WGS sequence"/>
</dbReference>
<keyword evidence="1" id="KW-0472">Membrane</keyword>
<sequence>MPVPRAGLPFVPWKPAGTRGHGARLAGPGLVAGVLGVPLGVAAHDYVLLVHAAGTEPPPADLDVYGPGHLVALGLGGLVIASLAALLPAGRAAATRTATALRTE</sequence>
<feature type="transmembrane region" description="Helical" evidence="1">
    <location>
        <begin position="69"/>
        <end position="87"/>
    </location>
</feature>
<accession>A0ABW5G593</accession>
<reference evidence="3" key="1">
    <citation type="journal article" date="2019" name="Int. J. Syst. Evol. Microbiol.">
        <title>The Global Catalogue of Microorganisms (GCM) 10K type strain sequencing project: providing services to taxonomists for standard genome sequencing and annotation.</title>
        <authorList>
            <consortium name="The Broad Institute Genomics Platform"/>
            <consortium name="The Broad Institute Genome Sequencing Center for Infectious Disease"/>
            <person name="Wu L."/>
            <person name="Ma J."/>
        </authorList>
    </citation>
    <scope>NUCLEOTIDE SEQUENCE [LARGE SCALE GENOMIC DNA]</scope>
    <source>
        <strain evidence="3">CGMCC 4.7645</strain>
    </source>
</reference>
<protein>
    <recommendedName>
        <fullName evidence="4">ABC transport system permease protein</fullName>
    </recommendedName>
</protein>
<organism evidence="2 3">
    <name type="scientific">Amycolatopsis pigmentata</name>
    <dbReference type="NCBI Taxonomy" id="450801"/>
    <lineage>
        <taxon>Bacteria</taxon>
        <taxon>Bacillati</taxon>
        <taxon>Actinomycetota</taxon>
        <taxon>Actinomycetes</taxon>
        <taxon>Pseudonocardiales</taxon>
        <taxon>Pseudonocardiaceae</taxon>
        <taxon>Amycolatopsis</taxon>
    </lineage>
</organism>
<feature type="transmembrane region" description="Helical" evidence="1">
    <location>
        <begin position="29"/>
        <end position="49"/>
    </location>
</feature>
<evidence type="ECO:0000256" key="1">
    <source>
        <dbReference type="SAM" id="Phobius"/>
    </source>
</evidence>
<keyword evidence="3" id="KW-1185">Reference proteome</keyword>